<evidence type="ECO:0000256" key="13">
    <source>
        <dbReference type="SAM" id="MobiDB-lite"/>
    </source>
</evidence>
<accession>A0ABS2YWH9</accession>
<evidence type="ECO:0000256" key="9">
    <source>
        <dbReference type="ARBA" id="ARBA00023157"/>
    </source>
</evidence>
<dbReference type="SMART" id="SM00192">
    <property type="entry name" value="LDLa"/>
    <property type="match status" value="1"/>
</dbReference>
<feature type="disulfide bond" evidence="12">
    <location>
        <begin position="75"/>
        <end position="90"/>
    </location>
</feature>
<comment type="caution">
    <text evidence="12">Lacks conserved residue(s) required for the propagation of feature annotation.</text>
</comment>
<evidence type="ECO:0000256" key="8">
    <source>
        <dbReference type="ARBA" id="ARBA00023136"/>
    </source>
</evidence>
<dbReference type="PROSITE" id="PS50068">
    <property type="entry name" value="LDLRA_2"/>
    <property type="match status" value="1"/>
</dbReference>
<evidence type="ECO:0000256" key="3">
    <source>
        <dbReference type="ARBA" id="ARBA00022614"/>
    </source>
</evidence>
<keyword evidence="10" id="KW-0675">Receptor</keyword>
<feature type="region of interest" description="Disordered" evidence="13">
    <location>
        <begin position="1"/>
        <end position="39"/>
    </location>
</feature>
<evidence type="ECO:0000256" key="2">
    <source>
        <dbReference type="ARBA" id="ARBA00022475"/>
    </source>
</evidence>
<dbReference type="Gene3D" id="1.20.1070.10">
    <property type="entry name" value="Rhodopsin 7-helix transmembrane proteins"/>
    <property type="match status" value="1"/>
</dbReference>
<dbReference type="InterPro" id="IPR036055">
    <property type="entry name" value="LDL_receptor-like_sf"/>
</dbReference>
<dbReference type="InterPro" id="IPR002172">
    <property type="entry name" value="LDrepeatLR_classA_rpt"/>
</dbReference>
<evidence type="ECO:0000313" key="17">
    <source>
        <dbReference type="Proteomes" id="UP001166052"/>
    </source>
</evidence>
<feature type="transmembrane region" description="Helical" evidence="14">
    <location>
        <begin position="224"/>
        <end position="250"/>
    </location>
</feature>
<feature type="transmembrane region" description="Helical" evidence="14">
    <location>
        <begin position="277"/>
        <end position="298"/>
    </location>
</feature>
<dbReference type="InterPro" id="IPR023415">
    <property type="entry name" value="LDLR_class-A_CS"/>
</dbReference>
<feature type="non-terminal residue" evidence="16">
    <location>
        <position position="511"/>
    </location>
</feature>
<dbReference type="SUPFAM" id="SSF52058">
    <property type="entry name" value="L domain-like"/>
    <property type="match status" value="1"/>
</dbReference>
<dbReference type="CDD" id="cd00112">
    <property type="entry name" value="LDLa"/>
    <property type="match status" value="1"/>
</dbReference>
<dbReference type="InterPro" id="IPR000276">
    <property type="entry name" value="GPCR_Rhodpsn"/>
</dbReference>
<dbReference type="EMBL" id="JAAWVN010008763">
    <property type="protein sequence ID" value="MBN3290591.1"/>
    <property type="molecule type" value="Genomic_DNA"/>
</dbReference>
<dbReference type="PRINTS" id="PR00237">
    <property type="entry name" value="GPCRRHODOPSN"/>
</dbReference>
<keyword evidence="9 12" id="KW-1015">Disulfide bond</keyword>
<keyword evidence="7" id="KW-0297">G-protein coupled receptor</keyword>
<dbReference type="PROSITE" id="PS01209">
    <property type="entry name" value="LDLRA_1"/>
    <property type="match status" value="1"/>
</dbReference>
<evidence type="ECO:0000256" key="5">
    <source>
        <dbReference type="ARBA" id="ARBA00022737"/>
    </source>
</evidence>
<gene>
    <name evidence="16" type="primary">Rxfp2_0</name>
    <name evidence="16" type="ORF">GTO92_0018951</name>
</gene>
<evidence type="ECO:0000256" key="10">
    <source>
        <dbReference type="ARBA" id="ARBA00023170"/>
    </source>
</evidence>
<dbReference type="Gene3D" id="4.10.400.10">
    <property type="entry name" value="Low-density Lipoprotein Receptor"/>
    <property type="match status" value="1"/>
</dbReference>
<evidence type="ECO:0000256" key="6">
    <source>
        <dbReference type="ARBA" id="ARBA00022989"/>
    </source>
</evidence>
<evidence type="ECO:0000256" key="1">
    <source>
        <dbReference type="ARBA" id="ARBA00004651"/>
    </source>
</evidence>
<dbReference type="Pfam" id="PF13855">
    <property type="entry name" value="LRR_8"/>
    <property type="match status" value="1"/>
</dbReference>
<dbReference type="InterPro" id="IPR032675">
    <property type="entry name" value="LRR_dom_sf"/>
</dbReference>
<feature type="domain" description="G-protein coupled receptors family 1 profile" evidence="15">
    <location>
        <begin position="224"/>
        <end position="471"/>
    </location>
</feature>
<keyword evidence="6 14" id="KW-1133">Transmembrane helix</keyword>
<dbReference type="Pfam" id="PF00001">
    <property type="entry name" value="7tm_1"/>
    <property type="match status" value="1"/>
</dbReference>
<keyword evidence="11" id="KW-0807">Transducer</keyword>
<reference evidence="16" key="1">
    <citation type="journal article" date="2021" name="Cell">
        <title>Tracing the genetic footprints of vertebrate landing in non-teleost ray-finned fishes.</title>
        <authorList>
            <person name="Bi X."/>
            <person name="Wang K."/>
            <person name="Yang L."/>
            <person name="Pan H."/>
            <person name="Jiang H."/>
            <person name="Wei Q."/>
            <person name="Fang M."/>
            <person name="Yu H."/>
            <person name="Zhu C."/>
            <person name="Cai Y."/>
            <person name="He Y."/>
            <person name="Gan X."/>
            <person name="Zeng H."/>
            <person name="Yu D."/>
            <person name="Zhu Y."/>
            <person name="Jiang H."/>
            <person name="Qiu Q."/>
            <person name="Yang H."/>
            <person name="Zhang Y.E."/>
            <person name="Wang W."/>
            <person name="Zhu M."/>
            <person name="He S."/>
            <person name="Zhang G."/>
        </authorList>
    </citation>
    <scope>NUCLEOTIDE SEQUENCE</scope>
    <source>
        <strain evidence="16">Bchr_001</strain>
    </source>
</reference>
<name>A0ABS2YWH9_POLSE</name>
<feature type="transmembrane region" description="Helical" evidence="14">
    <location>
        <begin position="454"/>
        <end position="478"/>
    </location>
</feature>
<dbReference type="PANTHER" id="PTHR24372:SF72">
    <property type="entry name" value="RELAXIN RECEPTOR 2"/>
    <property type="match status" value="1"/>
</dbReference>
<feature type="transmembrane region" description="Helical" evidence="14">
    <location>
        <begin position="415"/>
        <end position="434"/>
    </location>
</feature>
<dbReference type="InterPro" id="IPR002131">
    <property type="entry name" value="Gphrmn_rcpt_fam"/>
</dbReference>
<keyword evidence="8 14" id="KW-0472">Membrane</keyword>
<comment type="caution">
    <text evidence="16">The sequence shown here is derived from an EMBL/GenBank/DDBJ whole genome shotgun (WGS) entry which is preliminary data.</text>
</comment>
<comment type="subcellular location">
    <subcellularLocation>
        <location evidence="1">Cell membrane</location>
        <topology evidence="1">Multi-pass membrane protein</topology>
    </subcellularLocation>
</comment>
<dbReference type="PRINTS" id="PR00373">
    <property type="entry name" value="GLYCHORMONER"/>
</dbReference>
<evidence type="ECO:0000256" key="11">
    <source>
        <dbReference type="ARBA" id="ARBA00023224"/>
    </source>
</evidence>
<dbReference type="PANTHER" id="PTHR24372">
    <property type="entry name" value="GLYCOPROTEIN HORMONE RECEPTOR"/>
    <property type="match status" value="1"/>
</dbReference>
<dbReference type="SUPFAM" id="SSF57424">
    <property type="entry name" value="LDL receptor-like module"/>
    <property type="match status" value="1"/>
</dbReference>
<evidence type="ECO:0000259" key="15">
    <source>
        <dbReference type="PROSITE" id="PS50262"/>
    </source>
</evidence>
<dbReference type="PROSITE" id="PS50262">
    <property type="entry name" value="G_PROTEIN_RECEP_F1_2"/>
    <property type="match status" value="1"/>
</dbReference>
<protein>
    <submittedName>
        <fullName evidence="16">RXFP2 protein</fullName>
    </submittedName>
</protein>
<keyword evidence="3" id="KW-0433">Leucine-rich repeat</keyword>
<dbReference type="InterPro" id="IPR017452">
    <property type="entry name" value="GPCR_Rhodpsn_7TM"/>
</dbReference>
<dbReference type="InterPro" id="IPR001611">
    <property type="entry name" value="Leu-rich_rpt"/>
</dbReference>
<keyword evidence="5" id="KW-0677">Repeat</keyword>
<evidence type="ECO:0000313" key="16">
    <source>
        <dbReference type="EMBL" id="MBN3290591.1"/>
    </source>
</evidence>
<organism evidence="16 17">
    <name type="scientific">Polypterus senegalus</name>
    <name type="common">Senegal bichir</name>
    <dbReference type="NCBI Taxonomy" id="55291"/>
    <lineage>
        <taxon>Eukaryota</taxon>
        <taxon>Metazoa</taxon>
        <taxon>Chordata</taxon>
        <taxon>Craniata</taxon>
        <taxon>Vertebrata</taxon>
        <taxon>Euteleostomi</taxon>
        <taxon>Actinopterygii</taxon>
        <taxon>Polypteriformes</taxon>
        <taxon>Polypteridae</taxon>
        <taxon>Polypterus</taxon>
    </lineage>
</organism>
<keyword evidence="17" id="KW-1185">Reference proteome</keyword>
<feature type="transmembrane region" description="Helical" evidence="14">
    <location>
        <begin position="368"/>
        <end position="394"/>
    </location>
</feature>
<keyword evidence="2" id="KW-1003">Cell membrane</keyword>
<feature type="transmembrane region" description="Helical" evidence="14">
    <location>
        <begin position="319"/>
        <end position="337"/>
    </location>
</feature>
<dbReference type="Proteomes" id="UP001166052">
    <property type="component" value="Unassembled WGS sequence"/>
</dbReference>
<proteinExistence type="predicted"/>
<dbReference type="Gene3D" id="3.80.10.10">
    <property type="entry name" value="Ribonuclease Inhibitor"/>
    <property type="match status" value="1"/>
</dbReference>
<feature type="non-terminal residue" evidence="16">
    <location>
        <position position="1"/>
    </location>
</feature>
<evidence type="ECO:0000256" key="12">
    <source>
        <dbReference type="PROSITE-ProRule" id="PRU00124"/>
    </source>
</evidence>
<evidence type="ECO:0000256" key="7">
    <source>
        <dbReference type="ARBA" id="ARBA00023040"/>
    </source>
</evidence>
<evidence type="ECO:0000256" key="4">
    <source>
        <dbReference type="ARBA" id="ARBA00022692"/>
    </source>
</evidence>
<sequence length="511" mass="57505">MPEKDPPQKVIGTSLSRSSSVKSQEGSIQTASSHHMASPTMGLKLEKRNATPSVCPVGHFPCGNVSTCLPQLLHCNGVKDCSNGADEVNCEDISGWYVIIDKARGTPFPDSWQTECHLREYPQICDCQETELECVDVHLHSIPKVSPNVTLLDFASNHITTLNSSVFPMCSSLTVLNLSRNPLCYIHPNQFDNLKSLQSLDLEEIEIPDTHSRMFTRLKNLTHILDILISLVAFCSHPGADCLMGIYLFFVGVFDVMYRGEYNQHAQYWMESTECSFVGFLAMLSSEVSVMLLTYLSVEKCLAITFPFNTMRPGRCQTLIILLSIWTAGFIIAFIPLHNYEYFGNYYGRNGVCFPLYSDETEKPGAKYYSVGIFLGLNVLAFLVILLSYVTMFLSIRKTSSRTCSKKRQLRNDVAIAHHFFFIVFTDALCWIPIFILKVLSLLQVQIPGTVTSWVAIFILPINSALNPILYTLTTSFFRETVKSSLSRVHRRNIDSLSKHTSSLKLNFLKS</sequence>
<dbReference type="Pfam" id="PF00057">
    <property type="entry name" value="Ldl_recept_a"/>
    <property type="match status" value="1"/>
</dbReference>
<feature type="compositionally biased region" description="Polar residues" evidence="13">
    <location>
        <begin position="11"/>
        <end position="35"/>
    </location>
</feature>
<keyword evidence="4 14" id="KW-0812">Transmembrane</keyword>
<dbReference type="SUPFAM" id="SSF81321">
    <property type="entry name" value="Family A G protein-coupled receptor-like"/>
    <property type="match status" value="1"/>
</dbReference>
<evidence type="ECO:0000256" key="14">
    <source>
        <dbReference type="SAM" id="Phobius"/>
    </source>
</evidence>